<proteinExistence type="predicted"/>
<dbReference type="InParanoid" id="A0A2K2DQ45"/>
<reference evidence="2 3" key="1">
    <citation type="journal article" date="2010" name="Nature">
        <title>Genome sequencing and analysis of the model grass Brachypodium distachyon.</title>
        <authorList>
            <consortium name="International Brachypodium Initiative"/>
        </authorList>
    </citation>
    <scope>NUCLEOTIDE SEQUENCE [LARGE SCALE GENOMIC DNA]</scope>
    <source>
        <strain evidence="2 3">Bd21</strain>
    </source>
</reference>
<evidence type="ECO:0000256" key="1">
    <source>
        <dbReference type="SAM" id="MobiDB-lite"/>
    </source>
</evidence>
<dbReference type="Gramene" id="PNT76395">
    <property type="protein sequence ID" value="PNT76395"/>
    <property type="gene ID" value="BRADI_1g47743v3"/>
</dbReference>
<evidence type="ECO:0000313" key="4">
    <source>
        <dbReference type="Proteomes" id="UP000008810"/>
    </source>
</evidence>
<feature type="region of interest" description="Disordered" evidence="1">
    <location>
        <begin position="1"/>
        <end position="31"/>
    </location>
</feature>
<gene>
    <name evidence="2" type="ORF">BRADI_1g47743v3</name>
</gene>
<dbReference type="Proteomes" id="UP000008810">
    <property type="component" value="Chromosome 1"/>
</dbReference>
<protein>
    <submittedName>
        <fullName evidence="2 3">Uncharacterized protein</fullName>
    </submittedName>
</protein>
<dbReference type="EnsemblPlants" id="PNT76395">
    <property type="protein sequence ID" value="PNT76395"/>
    <property type="gene ID" value="BRADI_1g47743v3"/>
</dbReference>
<organism evidence="2">
    <name type="scientific">Brachypodium distachyon</name>
    <name type="common">Purple false brome</name>
    <name type="synonym">Trachynia distachya</name>
    <dbReference type="NCBI Taxonomy" id="15368"/>
    <lineage>
        <taxon>Eukaryota</taxon>
        <taxon>Viridiplantae</taxon>
        <taxon>Streptophyta</taxon>
        <taxon>Embryophyta</taxon>
        <taxon>Tracheophyta</taxon>
        <taxon>Spermatophyta</taxon>
        <taxon>Magnoliopsida</taxon>
        <taxon>Liliopsida</taxon>
        <taxon>Poales</taxon>
        <taxon>Poaceae</taxon>
        <taxon>BOP clade</taxon>
        <taxon>Pooideae</taxon>
        <taxon>Stipodae</taxon>
        <taxon>Brachypodieae</taxon>
        <taxon>Brachypodium</taxon>
    </lineage>
</organism>
<reference evidence="2" key="2">
    <citation type="submission" date="2017-06" db="EMBL/GenBank/DDBJ databases">
        <title>WGS assembly of Brachypodium distachyon.</title>
        <authorList>
            <consortium name="The International Brachypodium Initiative"/>
            <person name="Lucas S."/>
            <person name="Harmon-Smith M."/>
            <person name="Lail K."/>
            <person name="Tice H."/>
            <person name="Grimwood J."/>
            <person name="Bruce D."/>
            <person name="Barry K."/>
            <person name="Shu S."/>
            <person name="Lindquist E."/>
            <person name="Wang M."/>
            <person name="Pitluck S."/>
            <person name="Vogel J.P."/>
            <person name="Garvin D.F."/>
            <person name="Mockler T.C."/>
            <person name="Schmutz J."/>
            <person name="Rokhsar D."/>
            <person name="Bevan M.W."/>
        </authorList>
    </citation>
    <scope>NUCLEOTIDE SEQUENCE</scope>
    <source>
        <strain evidence="2">Bd21</strain>
    </source>
</reference>
<evidence type="ECO:0000313" key="3">
    <source>
        <dbReference type="EnsemblPlants" id="PNT76395"/>
    </source>
</evidence>
<dbReference type="AlphaFoldDB" id="A0A2K2DQ45"/>
<sequence>MGENAGRESVKKPGTEAASMATAGSVSPAESKAGNRICVQLISWSVCLHGLCPQRGRKSSSSRVVEKRERRGSVKAGDCERALLGRWCSGASKEEKPTSIKCLRTWPGVPEAPDAIWWRPGRNL</sequence>
<reference evidence="3" key="3">
    <citation type="submission" date="2018-08" db="UniProtKB">
        <authorList>
            <consortium name="EnsemblPlants"/>
        </authorList>
    </citation>
    <scope>IDENTIFICATION</scope>
    <source>
        <strain evidence="3">cv. Bd21</strain>
    </source>
</reference>
<dbReference type="EMBL" id="CM000880">
    <property type="protein sequence ID" value="PNT76395.1"/>
    <property type="molecule type" value="Genomic_DNA"/>
</dbReference>
<feature type="compositionally biased region" description="Basic and acidic residues" evidence="1">
    <location>
        <begin position="1"/>
        <end position="14"/>
    </location>
</feature>
<keyword evidence="4" id="KW-1185">Reference proteome</keyword>
<evidence type="ECO:0000313" key="2">
    <source>
        <dbReference type="EMBL" id="PNT76395.1"/>
    </source>
</evidence>
<accession>A0A2K2DQ45</accession>
<name>A0A2K2DQ45_BRADI</name>